<accession>A0A8J2ULC4</accession>
<comment type="caution">
    <text evidence="9">The sequence shown here is derived from an EMBL/GenBank/DDBJ whole genome shotgun (WGS) entry which is preliminary data.</text>
</comment>
<feature type="transmembrane region" description="Helical" evidence="8">
    <location>
        <begin position="56"/>
        <end position="78"/>
    </location>
</feature>
<evidence type="ECO:0000256" key="3">
    <source>
        <dbReference type="ARBA" id="ARBA00022448"/>
    </source>
</evidence>
<evidence type="ECO:0000256" key="2">
    <source>
        <dbReference type="ARBA" id="ARBA00009773"/>
    </source>
</evidence>
<keyword evidence="7 8" id="KW-0472">Membrane</keyword>
<keyword evidence="10" id="KW-1185">Reference proteome</keyword>
<dbReference type="InterPro" id="IPR002549">
    <property type="entry name" value="AI-2E-like"/>
</dbReference>
<gene>
    <name evidence="9" type="ORF">GCM10007205_07500</name>
</gene>
<feature type="transmembrane region" description="Helical" evidence="8">
    <location>
        <begin position="320"/>
        <end position="342"/>
    </location>
</feature>
<reference evidence="9" key="2">
    <citation type="submission" date="2020-09" db="EMBL/GenBank/DDBJ databases">
        <authorList>
            <person name="Sun Q."/>
            <person name="Sedlacek I."/>
        </authorList>
    </citation>
    <scope>NUCLEOTIDE SEQUENCE</scope>
    <source>
        <strain evidence="9">CCM 7086</strain>
    </source>
</reference>
<keyword evidence="4" id="KW-1003">Cell membrane</keyword>
<comment type="similarity">
    <text evidence="2">Belongs to the autoinducer-2 exporter (AI-2E) (TC 2.A.86) family.</text>
</comment>
<feature type="transmembrane region" description="Helical" evidence="8">
    <location>
        <begin position="14"/>
        <end position="44"/>
    </location>
</feature>
<keyword evidence="5 8" id="KW-0812">Transmembrane</keyword>
<evidence type="ECO:0000256" key="7">
    <source>
        <dbReference type="ARBA" id="ARBA00023136"/>
    </source>
</evidence>
<feature type="transmembrane region" description="Helical" evidence="8">
    <location>
        <begin position="152"/>
        <end position="179"/>
    </location>
</feature>
<dbReference type="GO" id="GO:0005886">
    <property type="term" value="C:plasma membrane"/>
    <property type="evidence" value="ECO:0007669"/>
    <property type="project" value="UniProtKB-SubCell"/>
</dbReference>
<proteinExistence type="inferred from homology"/>
<sequence>MDFPVDARGLSLKILAVLAVVFALSAGHSFFIPLVFGIFFAYMLNPLVRWLERIHIPRAVATSLVLGSLVVGSLTGAYNLRDEFNTILKDLPVATKKMSRALQSLNDGEPGTFQQMQAAAAEIEKATNQAAGVRVTPKRAMTDQSVVNLTQWLWAGSMGAVAFAGQTMMVIFLVFFFLLSGDTFKRKLVKISGRSLSTRKITVHILDAINMSIQHYMLILLVTNVLFGLMMWIGLKIIGVENAGALAVASAFIHIIPYFGTVLIIGLLGMTAFMQFQTIASVVAVAAATVIVATIVGTFVTTWMTGRIAKMNAAAVFVSLLFWTWLWGVWGMLLSIPIIFIVKVISDHVEELHGVSELLGE</sequence>
<protein>
    <submittedName>
        <fullName evidence="9">AI-2E family transporter</fullName>
    </submittedName>
</protein>
<keyword evidence="6 8" id="KW-1133">Transmembrane helix</keyword>
<evidence type="ECO:0000256" key="4">
    <source>
        <dbReference type="ARBA" id="ARBA00022475"/>
    </source>
</evidence>
<evidence type="ECO:0000313" key="9">
    <source>
        <dbReference type="EMBL" id="GGC00705.1"/>
    </source>
</evidence>
<name>A0A8J2ULC4_9BURK</name>
<reference evidence="9" key="1">
    <citation type="journal article" date="2014" name="Int. J. Syst. Evol. Microbiol.">
        <title>Complete genome sequence of Corynebacterium casei LMG S-19264T (=DSM 44701T), isolated from a smear-ripened cheese.</title>
        <authorList>
            <consortium name="US DOE Joint Genome Institute (JGI-PGF)"/>
            <person name="Walter F."/>
            <person name="Albersmeier A."/>
            <person name="Kalinowski J."/>
            <person name="Ruckert C."/>
        </authorList>
    </citation>
    <scope>NUCLEOTIDE SEQUENCE</scope>
    <source>
        <strain evidence="9">CCM 7086</strain>
    </source>
</reference>
<evidence type="ECO:0000256" key="5">
    <source>
        <dbReference type="ARBA" id="ARBA00022692"/>
    </source>
</evidence>
<evidence type="ECO:0000313" key="10">
    <source>
        <dbReference type="Proteomes" id="UP000620266"/>
    </source>
</evidence>
<evidence type="ECO:0000256" key="8">
    <source>
        <dbReference type="SAM" id="Phobius"/>
    </source>
</evidence>
<dbReference type="AlphaFoldDB" id="A0A8J2ULC4"/>
<dbReference type="EMBL" id="BMCG01000002">
    <property type="protein sequence ID" value="GGC00705.1"/>
    <property type="molecule type" value="Genomic_DNA"/>
</dbReference>
<feature type="transmembrane region" description="Helical" evidence="8">
    <location>
        <begin position="244"/>
        <end position="267"/>
    </location>
</feature>
<dbReference type="PANTHER" id="PTHR21716">
    <property type="entry name" value="TRANSMEMBRANE PROTEIN"/>
    <property type="match status" value="1"/>
</dbReference>
<feature type="transmembrane region" description="Helical" evidence="8">
    <location>
        <begin position="279"/>
        <end position="300"/>
    </location>
</feature>
<organism evidence="9 10">
    <name type="scientific">Oxalicibacterium flavum</name>
    <dbReference type="NCBI Taxonomy" id="179467"/>
    <lineage>
        <taxon>Bacteria</taxon>
        <taxon>Pseudomonadati</taxon>
        <taxon>Pseudomonadota</taxon>
        <taxon>Betaproteobacteria</taxon>
        <taxon>Burkholderiales</taxon>
        <taxon>Oxalobacteraceae</taxon>
        <taxon>Oxalicibacterium</taxon>
    </lineage>
</organism>
<evidence type="ECO:0000256" key="6">
    <source>
        <dbReference type="ARBA" id="ARBA00022989"/>
    </source>
</evidence>
<evidence type="ECO:0000256" key="1">
    <source>
        <dbReference type="ARBA" id="ARBA00004651"/>
    </source>
</evidence>
<dbReference type="PANTHER" id="PTHR21716:SF53">
    <property type="entry name" value="PERMEASE PERM-RELATED"/>
    <property type="match status" value="1"/>
</dbReference>
<dbReference type="Pfam" id="PF01594">
    <property type="entry name" value="AI-2E_transport"/>
    <property type="match status" value="1"/>
</dbReference>
<feature type="transmembrane region" description="Helical" evidence="8">
    <location>
        <begin position="216"/>
        <end position="238"/>
    </location>
</feature>
<comment type="subcellular location">
    <subcellularLocation>
        <location evidence="1">Cell membrane</location>
        <topology evidence="1">Multi-pass membrane protein</topology>
    </subcellularLocation>
</comment>
<dbReference type="Proteomes" id="UP000620266">
    <property type="component" value="Unassembled WGS sequence"/>
</dbReference>
<keyword evidence="3" id="KW-0813">Transport</keyword>
<dbReference type="GO" id="GO:0055085">
    <property type="term" value="P:transmembrane transport"/>
    <property type="evidence" value="ECO:0007669"/>
    <property type="project" value="TreeGrafter"/>
</dbReference>